<protein>
    <recommendedName>
        <fullName evidence="3">RHS repeat-associated core domain-containing protein</fullName>
    </recommendedName>
</protein>
<sequence length="255" mass="27315">MVRGTTLYYIHGDHLGRPEIVTSTGKAVVWRASNYGWDRAVTTDSIGGLNIGFPGQYYDQESNLWYNMNRYYDARLGAYTQVDPIGLAGGLNPYVYVSGNPISQTDPLGLKDYTECETEALLNQERMDAESAPLVATAKLFNNHRAGGTFDFAHNQLPGQNDTFNVGGTIYNASQFGNFIAGYGGAYFGGAAGVGIVKGAGFSMNAMEGGVNFALRREGRQFDGDRGSRPYIDAGAQRAYGEMANGSGPGCGCGQ</sequence>
<keyword evidence="2" id="KW-1185">Reference proteome</keyword>
<proteinExistence type="predicted"/>
<evidence type="ECO:0008006" key="3">
    <source>
        <dbReference type="Google" id="ProtNLM"/>
    </source>
</evidence>
<evidence type="ECO:0000313" key="2">
    <source>
        <dbReference type="Proteomes" id="UP000462066"/>
    </source>
</evidence>
<dbReference type="AlphaFoldDB" id="A0A7V8K6G4"/>
<comment type="caution">
    <text evidence="1">The sequence shown here is derived from an EMBL/GenBank/DDBJ whole genome shotgun (WGS) entry which is preliminary data.</text>
</comment>
<dbReference type="PRINTS" id="PR00394">
    <property type="entry name" value="RHSPROTEIN"/>
</dbReference>
<accession>A0A7V8K6G4</accession>
<dbReference type="Gene3D" id="2.180.10.10">
    <property type="entry name" value="RHS repeat-associated core"/>
    <property type="match status" value="1"/>
</dbReference>
<evidence type="ECO:0000313" key="1">
    <source>
        <dbReference type="EMBL" id="KAF1685539.1"/>
    </source>
</evidence>
<dbReference type="RefSeq" id="WP_162311595.1">
    <property type="nucleotide sequence ID" value="NZ_JACHGU010000006.1"/>
</dbReference>
<dbReference type="EMBL" id="MWIP01000012">
    <property type="protein sequence ID" value="KAF1685539.1"/>
    <property type="molecule type" value="Genomic_DNA"/>
</dbReference>
<dbReference type="PANTHER" id="PTHR32305">
    <property type="match status" value="1"/>
</dbReference>
<reference evidence="1 2" key="1">
    <citation type="submission" date="2017-10" db="EMBL/GenBank/DDBJ databases">
        <title>Whole genome sequencing of Pseudoxanthomonas broegbernensis DSM 12573(T).</title>
        <authorList>
            <person name="Kumar S."/>
            <person name="Bansal K."/>
            <person name="Kaur A."/>
            <person name="Patil P."/>
            <person name="Sharma S."/>
            <person name="Patil P.B."/>
        </authorList>
    </citation>
    <scope>NUCLEOTIDE SEQUENCE [LARGE SCALE GENOMIC DNA]</scope>
    <source>
        <strain evidence="1 2">DSM 12573</strain>
    </source>
</reference>
<dbReference type="InterPro" id="IPR050708">
    <property type="entry name" value="T6SS_VgrG/RHS"/>
</dbReference>
<organism evidence="1 2">
    <name type="scientific">Pseudoxanthomonas broegbernensis</name>
    <dbReference type="NCBI Taxonomy" id="83619"/>
    <lineage>
        <taxon>Bacteria</taxon>
        <taxon>Pseudomonadati</taxon>
        <taxon>Pseudomonadota</taxon>
        <taxon>Gammaproteobacteria</taxon>
        <taxon>Lysobacterales</taxon>
        <taxon>Lysobacteraceae</taxon>
        <taxon>Pseudoxanthomonas</taxon>
    </lineage>
</organism>
<dbReference type="Proteomes" id="UP000462066">
    <property type="component" value="Unassembled WGS sequence"/>
</dbReference>
<gene>
    <name evidence="1" type="ORF">B1992_11240</name>
</gene>
<name>A0A7V8K6G4_9GAMM</name>
<dbReference type="InterPro" id="IPR022385">
    <property type="entry name" value="Rhs_assc_core"/>
</dbReference>
<dbReference type="PANTHER" id="PTHR32305:SF15">
    <property type="entry name" value="PROTEIN RHSA-RELATED"/>
    <property type="match status" value="1"/>
</dbReference>
<dbReference type="NCBIfam" id="TIGR03696">
    <property type="entry name" value="Rhs_assc_core"/>
    <property type="match status" value="1"/>
</dbReference>